<comment type="caution">
    <text evidence="1">The sequence shown here is derived from an EMBL/GenBank/DDBJ whole genome shotgun (WGS) entry which is preliminary data.</text>
</comment>
<protein>
    <submittedName>
        <fullName evidence="1">Uncharacterized protein</fullName>
    </submittedName>
</protein>
<sequence length="177" mass="19858">MSPGANSGMSQAYLAVNSSTDFECLCVLDVVDLPDNPAGDQGDVYSEFMEQLTRLTEGWYETALPWKGNHPELPNNYDGNIHLLNSLTCKLRQSNMLQDYDRIIQDQLGNRIVEIAAELSSDKEFYIPHRPVVKETSETTKLHIVYDASARTRPEAPSLNECLCAVLHSNTNYGVYQ</sequence>
<gene>
    <name evidence="1" type="ORF">PACLA_8A033365</name>
</gene>
<reference evidence="1" key="1">
    <citation type="submission" date="2020-04" db="EMBL/GenBank/DDBJ databases">
        <authorList>
            <person name="Alioto T."/>
            <person name="Alioto T."/>
            <person name="Gomez Garrido J."/>
        </authorList>
    </citation>
    <scope>NUCLEOTIDE SEQUENCE</scope>
    <source>
        <strain evidence="1">A484AB</strain>
    </source>
</reference>
<dbReference type="Proteomes" id="UP001152795">
    <property type="component" value="Unassembled WGS sequence"/>
</dbReference>
<dbReference type="EMBL" id="CACRXK020000559">
    <property type="protein sequence ID" value="CAB3982952.1"/>
    <property type="molecule type" value="Genomic_DNA"/>
</dbReference>
<proteinExistence type="predicted"/>
<evidence type="ECO:0000313" key="1">
    <source>
        <dbReference type="EMBL" id="CAB3982952.1"/>
    </source>
</evidence>
<organism evidence="1 2">
    <name type="scientific">Paramuricea clavata</name>
    <name type="common">Red gorgonian</name>
    <name type="synonym">Violescent sea-whip</name>
    <dbReference type="NCBI Taxonomy" id="317549"/>
    <lineage>
        <taxon>Eukaryota</taxon>
        <taxon>Metazoa</taxon>
        <taxon>Cnidaria</taxon>
        <taxon>Anthozoa</taxon>
        <taxon>Octocorallia</taxon>
        <taxon>Malacalcyonacea</taxon>
        <taxon>Plexauridae</taxon>
        <taxon>Paramuricea</taxon>
    </lineage>
</organism>
<accession>A0A6S7G2K6</accession>
<keyword evidence="2" id="KW-1185">Reference proteome</keyword>
<dbReference type="AlphaFoldDB" id="A0A6S7G2K6"/>
<dbReference type="OrthoDB" id="416987at2759"/>
<name>A0A6S7G2K6_PARCT</name>
<evidence type="ECO:0000313" key="2">
    <source>
        <dbReference type="Proteomes" id="UP001152795"/>
    </source>
</evidence>